<proteinExistence type="predicted"/>
<dbReference type="Gene3D" id="3.40.50.300">
    <property type="entry name" value="P-loop containing nucleotide triphosphate hydrolases"/>
    <property type="match status" value="1"/>
</dbReference>
<feature type="domain" description="ATPase AAA-type core" evidence="1">
    <location>
        <begin position="186"/>
        <end position="261"/>
    </location>
</feature>
<dbReference type="Proteomes" id="UP000321379">
    <property type="component" value="Unassembled WGS sequence"/>
</dbReference>
<dbReference type="Pfam" id="PF00004">
    <property type="entry name" value="AAA"/>
    <property type="match status" value="1"/>
</dbReference>
<protein>
    <submittedName>
        <fullName evidence="2">AAA family ATPase</fullName>
    </submittedName>
</protein>
<reference evidence="2 3" key="1">
    <citation type="submission" date="2019-08" db="EMBL/GenBank/DDBJ databases">
        <title>Bacterial whole genome sequence for Glaciihabitans sp. CHu50b-6-2.</title>
        <authorList>
            <person name="Jin L."/>
        </authorList>
    </citation>
    <scope>NUCLEOTIDE SEQUENCE [LARGE SCALE GENOMIC DNA]</scope>
    <source>
        <strain evidence="2 3">CHu50b-6-2</strain>
    </source>
</reference>
<dbReference type="AlphaFoldDB" id="A0A5C8UV79"/>
<evidence type="ECO:0000313" key="2">
    <source>
        <dbReference type="EMBL" id="TXN31922.1"/>
    </source>
</evidence>
<comment type="caution">
    <text evidence="2">The sequence shown here is derived from an EMBL/GenBank/DDBJ whole genome shotgun (WGS) entry which is preliminary data.</text>
</comment>
<dbReference type="RefSeq" id="WP_147782171.1">
    <property type="nucleotide sequence ID" value="NZ_VRMG01000004.1"/>
</dbReference>
<dbReference type="InterPro" id="IPR027417">
    <property type="entry name" value="P-loop_NTPase"/>
</dbReference>
<dbReference type="InterPro" id="IPR003959">
    <property type="entry name" value="ATPase_AAA_core"/>
</dbReference>
<dbReference type="SUPFAM" id="SSF52540">
    <property type="entry name" value="P-loop containing nucleoside triphosphate hydrolases"/>
    <property type="match status" value="1"/>
</dbReference>
<keyword evidence="3" id="KW-1185">Reference proteome</keyword>
<gene>
    <name evidence="2" type="ORF">FVP33_03090</name>
</gene>
<dbReference type="GO" id="GO:0005524">
    <property type="term" value="F:ATP binding"/>
    <property type="evidence" value="ECO:0007669"/>
    <property type="project" value="InterPro"/>
</dbReference>
<dbReference type="GO" id="GO:0016887">
    <property type="term" value="F:ATP hydrolysis activity"/>
    <property type="evidence" value="ECO:0007669"/>
    <property type="project" value="InterPro"/>
</dbReference>
<name>A0A5C8UV79_9MICO</name>
<dbReference type="EMBL" id="VRMG01000004">
    <property type="protein sequence ID" value="TXN31922.1"/>
    <property type="molecule type" value="Genomic_DNA"/>
</dbReference>
<organism evidence="2 3">
    <name type="scientific">Lacisediminihabitans profunda</name>
    <dbReference type="NCBI Taxonomy" id="2594790"/>
    <lineage>
        <taxon>Bacteria</taxon>
        <taxon>Bacillati</taxon>
        <taxon>Actinomycetota</taxon>
        <taxon>Actinomycetes</taxon>
        <taxon>Micrococcales</taxon>
        <taxon>Microbacteriaceae</taxon>
        <taxon>Lacisediminihabitans</taxon>
    </lineage>
</organism>
<accession>A0A5C8UV79</accession>
<evidence type="ECO:0000313" key="3">
    <source>
        <dbReference type="Proteomes" id="UP000321379"/>
    </source>
</evidence>
<evidence type="ECO:0000259" key="1">
    <source>
        <dbReference type="Pfam" id="PF00004"/>
    </source>
</evidence>
<sequence length="308" mass="31790">MAYLTDYGQTIAAVTAGIADIIAGTTAPAEVTARMPVTARAGQSGASVNLFLYEDAPTRYRVGGEPASPGSVIGTELRYLVTAYPAHKTDPDASSQVLYGASRGAVENNPVMSVTLPSGMVRQVRLSTTSLGIVEHTALWIASDAPMRLSFVIIATVDLSTVGVRAATASIADLTAVAGPGVIAVLSGADAAAKPAAAAAIATTLGRPLLDVDLGQVVSKYIGETEHNLAGLFERADRGGAILFFDEADAVFGRRSEVRDAHDRYADANPARILDLLRRAPGPVLVSVTVAGEALLARQAIDVPFPPG</sequence>